<evidence type="ECO:0000256" key="2">
    <source>
        <dbReference type="ARBA" id="ARBA00022723"/>
    </source>
</evidence>
<dbReference type="EMBL" id="JBHSKG010000002">
    <property type="protein sequence ID" value="MFC5137469.1"/>
    <property type="molecule type" value="Genomic_DNA"/>
</dbReference>
<feature type="chain" id="PRO_5046831806" evidence="7">
    <location>
        <begin position="40"/>
        <end position="207"/>
    </location>
</feature>
<evidence type="ECO:0000256" key="7">
    <source>
        <dbReference type="SAM" id="SignalP"/>
    </source>
</evidence>
<keyword evidence="2" id="KW-0479">Metal-binding</keyword>
<keyword evidence="6" id="KW-1133">Transmembrane helix</keyword>
<comment type="subcellular location">
    <subcellularLocation>
        <location evidence="1">Cell envelope</location>
    </subcellularLocation>
</comment>
<organism evidence="9 10">
    <name type="scientific">Actinomycetospora rhizophila</name>
    <dbReference type="NCBI Taxonomy" id="1416876"/>
    <lineage>
        <taxon>Bacteria</taxon>
        <taxon>Bacillati</taxon>
        <taxon>Actinomycetota</taxon>
        <taxon>Actinomycetes</taxon>
        <taxon>Pseudonocardiales</taxon>
        <taxon>Pseudonocardiaceae</taxon>
        <taxon>Actinomycetospora</taxon>
    </lineage>
</organism>
<reference evidence="10" key="1">
    <citation type="journal article" date="2019" name="Int. J. Syst. Evol. Microbiol.">
        <title>The Global Catalogue of Microorganisms (GCM) 10K type strain sequencing project: providing services to taxonomists for standard genome sequencing and annotation.</title>
        <authorList>
            <consortium name="The Broad Institute Genomics Platform"/>
            <consortium name="The Broad Institute Genome Sequencing Center for Infectious Disease"/>
            <person name="Wu L."/>
            <person name="Ma J."/>
        </authorList>
    </citation>
    <scope>NUCLEOTIDE SEQUENCE [LARGE SCALE GENOMIC DNA]</scope>
    <source>
        <strain evidence="10">XZYJ18</strain>
    </source>
</reference>
<keyword evidence="3 7" id="KW-0732">Signal</keyword>
<dbReference type="PANTHER" id="PTHR34820">
    <property type="entry name" value="INNER MEMBRANE PROTEIN YEBZ"/>
    <property type="match status" value="1"/>
</dbReference>
<feature type="region of interest" description="Disordered" evidence="5">
    <location>
        <begin position="125"/>
        <end position="177"/>
    </location>
</feature>
<dbReference type="Pfam" id="PF04234">
    <property type="entry name" value="CopC"/>
    <property type="match status" value="1"/>
</dbReference>
<feature type="transmembrane region" description="Helical" evidence="6">
    <location>
        <begin position="184"/>
        <end position="203"/>
    </location>
</feature>
<evidence type="ECO:0000259" key="8">
    <source>
        <dbReference type="Pfam" id="PF04234"/>
    </source>
</evidence>
<keyword evidence="10" id="KW-1185">Reference proteome</keyword>
<name>A0ABV9ZAT9_9PSEU</name>
<dbReference type="InterPro" id="IPR032694">
    <property type="entry name" value="CopC/D"/>
</dbReference>
<dbReference type="PANTHER" id="PTHR34820:SF4">
    <property type="entry name" value="INNER MEMBRANE PROTEIN YEBZ"/>
    <property type="match status" value="1"/>
</dbReference>
<keyword evidence="6" id="KW-0812">Transmembrane</keyword>
<evidence type="ECO:0000313" key="10">
    <source>
        <dbReference type="Proteomes" id="UP001596175"/>
    </source>
</evidence>
<keyword evidence="6" id="KW-0472">Membrane</keyword>
<dbReference type="InterPro" id="IPR007348">
    <property type="entry name" value="CopC_dom"/>
</dbReference>
<dbReference type="RefSeq" id="WP_378019698.1">
    <property type="nucleotide sequence ID" value="NZ_JBHSKG010000002.1"/>
</dbReference>
<evidence type="ECO:0000256" key="4">
    <source>
        <dbReference type="ARBA" id="ARBA00023008"/>
    </source>
</evidence>
<evidence type="ECO:0000256" key="6">
    <source>
        <dbReference type="SAM" id="Phobius"/>
    </source>
</evidence>
<evidence type="ECO:0000256" key="3">
    <source>
        <dbReference type="ARBA" id="ARBA00022729"/>
    </source>
</evidence>
<gene>
    <name evidence="9" type="ORF">ACFPK1_04445</name>
</gene>
<feature type="signal peptide" evidence="7">
    <location>
        <begin position="1"/>
        <end position="39"/>
    </location>
</feature>
<feature type="domain" description="CopC" evidence="8">
    <location>
        <begin position="40"/>
        <end position="132"/>
    </location>
</feature>
<dbReference type="InterPro" id="IPR014755">
    <property type="entry name" value="Cu-Rt/internalin_Ig-like"/>
</dbReference>
<dbReference type="Gene3D" id="2.60.40.1220">
    <property type="match status" value="1"/>
</dbReference>
<keyword evidence="4" id="KW-0186">Copper</keyword>
<dbReference type="Proteomes" id="UP001596175">
    <property type="component" value="Unassembled WGS sequence"/>
</dbReference>
<sequence length="207" mass="20161">MPTSRTPSARTRPRGVLAALLTGLLALSALLFTAGTASAHDVVTGSDPADGSTVATAPTQVSVTFSDEPQGQLSTLTVVGPDGTHHEQGQAATQGNVVSVPVGPLPQAGTYEVGYRIISSDGHPTSGSVSFELTTPSAPAGTAAAAPADPAAPSDHSAHGGQPTAPPSPAAAAGPDGGSGGVPAWVFVVIAVVVVGGAVALVLRRRA</sequence>
<evidence type="ECO:0000313" key="9">
    <source>
        <dbReference type="EMBL" id="MFC5137469.1"/>
    </source>
</evidence>
<proteinExistence type="predicted"/>
<evidence type="ECO:0000256" key="1">
    <source>
        <dbReference type="ARBA" id="ARBA00004196"/>
    </source>
</evidence>
<comment type="caution">
    <text evidence="9">The sequence shown here is derived from an EMBL/GenBank/DDBJ whole genome shotgun (WGS) entry which is preliminary data.</text>
</comment>
<accession>A0ABV9ZAT9</accession>
<dbReference type="SUPFAM" id="SSF81296">
    <property type="entry name" value="E set domains"/>
    <property type="match status" value="1"/>
</dbReference>
<protein>
    <submittedName>
        <fullName evidence="9">Copper resistance protein CopC</fullName>
    </submittedName>
</protein>
<dbReference type="InterPro" id="IPR014756">
    <property type="entry name" value="Ig_E-set"/>
</dbReference>
<feature type="compositionally biased region" description="Low complexity" evidence="5">
    <location>
        <begin position="134"/>
        <end position="163"/>
    </location>
</feature>
<evidence type="ECO:0000256" key="5">
    <source>
        <dbReference type="SAM" id="MobiDB-lite"/>
    </source>
</evidence>